<keyword evidence="3" id="KW-0687">Ribonucleoprotein</keyword>
<evidence type="ECO:0000256" key="5">
    <source>
        <dbReference type="ARBA" id="ARBA00035502"/>
    </source>
</evidence>
<evidence type="ECO:0000256" key="2">
    <source>
        <dbReference type="ARBA" id="ARBA00022980"/>
    </source>
</evidence>
<evidence type="ECO:0000256" key="3">
    <source>
        <dbReference type="ARBA" id="ARBA00023274"/>
    </source>
</evidence>
<comment type="caution">
    <text evidence="6">The sequence shown here is derived from an EMBL/GenBank/DDBJ whole genome shotgun (WGS) entry which is preliminary data.</text>
</comment>
<dbReference type="InterPro" id="IPR047865">
    <property type="entry name" value="Ribosomal_uL10_bac_type"/>
</dbReference>
<dbReference type="GO" id="GO:0005840">
    <property type="term" value="C:ribosome"/>
    <property type="evidence" value="ECO:0007669"/>
    <property type="project" value="UniProtKB-KW"/>
</dbReference>
<keyword evidence="2 6" id="KW-0689">Ribosomal protein</keyword>
<evidence type="ECO:0000256" key="4">
    <source>
        <dbReference type="ARBA" id="ARBA00035202"/>
    </source>
</evidence>
<dbReference type="Pfam" id="PF00466">
    <property type="entry name" value="Ribosomal_L10"/>
    <property type="match status" value="1"/>
</dbReference>
<dbReference type="Proteomes" id="UP000177208">
    <property type="component" value="Unassembled WGS sequence"/>
</dbReference>
<dbReference type="EMBL" id="MFZG01000023">
    <property type="protein sequence ID" value="OGK16393.1"/>
    <property type="molecule type" value="Genomic_DNA"/>
</dbReference>
<evidence type="ECO:0000313" key="7">
    <source>
        <dbReference type="Proteomes" id="UP000177208"/>
    </source>
</evidence>
<dbReference type="PANTHER" id="PTHR11560">
    <property type="entry name" value="39S RIBOSOMAL PROTEIN L10, MITOCHONDRIAL"/>
    <property type="match status" value="1"/>
</dbReference>
<sequence>MINQKKQVLVQNIQDLLAKHQNFALVKIDKSTHQTLESLRKNLKKSQAEFKVVKNSLLEKSIRKNAAEDKVFAKITNLFFPLRNNSALLLLDKNWSDGLRAFFQFIQSEPTLTFKFGILDNNTYATEELLEIAKLPNSDELMARVIGQFKSPTARLISSLKFNFSKMVFILRTKSKQNN</sequence>
<name>A0A1F7GBS1_9BACT</name>
<gene>
    <name evidence="6" type="ORF">A2774_02975</name>
</gene>
<evidence type="ECO:0000256" key="1">
    <source>
        <dbReference type="ARBA" id="ARBA00008889"/>
    </source>
</evidence>
<dbReference type="InterPro" id="IPR043141">
    <property type="entry name" value="Ribosomal_uL10-like_sf"/>
</dbReference>
<proteinExistence type="inferred from homology"/>
<accession>A0A1F7GBS1</accession>
<comment type="similarity">
    <text evidence="1">Belongs to the universal ribosomal protein uL10 family.</text>
</comment>
<dbReference type="GO" id="GO:1990904">
    <property type="term" value="C:ribonucleoprotein complex"/>
    <property type="evidence" value="ECO:0007669"/>
    <property type="project" value="UniProtKB-KW"/>
</dbReference>
<dbReference type="Gene3D" id="3.30.70.1730">
    <property type="match status" value="1"/>
</dbReference>
<dbReference type="SUPFAM" id="SSF160369">
    <property type="entry name" value="Ribosomal protein L10-like"/>
    <property type="match status" value="1"/>
</dbReference>
<protein>
    <recommendedName>
        <fullName evidence="4">Large ribosomal subunit protein uL10</fullName>
    </recommendedName>
    <alternativeName>
        <fullName evidence="5">50S ribosomal protein L10</fullName>
    </alternativeName>
</protein>
<dbReference type="InterPro" id="IPR001790">
    <property type="entry name" value="Ribosomal_uL10"/>
</dbReference>
<organism evidence="6 7">
    <name type="scientific">Candidatus Roizmanbacteria bacterium RIFCSPHIGHO2_01_FULL_39_12c</name>
    <dbReference type="NCBI Taxonomy" id="1802031"/>
    <lineage>
        <taxon>Bacteria</taxon>
        <taxon>Candidatus Roizmaniibacteriota</taxon>
    </lineage>
</organism>
<dbReference type="AlphaFoldDB" id="A0A1F7GBS1"/>
<evidence type="ECO:0000313" key="6">
    <source>
        <dbReference type="EMBL" id="OGK16393.1"/>
    </source>
</evidence>
<reference evidence="6 7" key="1">
    <citation type="journal article" date="2016" name="Nat. Commun.">
        <title>Thousands of microbial genomes shed light on interconnected biogeochemical processes in an aquifer system.</title>
        <authorList>
            <person name="Anantharaman K."/>
            <person name="Brown C.T."/>
            <person name="Hug L.A."/>
            <person name="Sharon I."/>
            <person name="Castelle C.J."/>
            <person name="Probst A.J."/>
            <person name="Thomas B.C."/>
            <person name="Singh A."/>
            <person name="Wilkins M.J."/>
            <person name="Karaoz U."/>
            <person name="Brodie E.L."/>
            <person name="Williams K.H."/>
            <person name="Hubbard S.S."/>
            <person name="Banfield J.F."/>
        </authorList>
    </citation>
    <scope>NUCLEOTIDE SEQUENCE [LARGE SCALE GENOMIC DNA]</scope>
</reference>
<dbReference type="NCBIfam" id="NF000955">
    <property type="entry name" value="PRK00099.1-1"/>
    <property type="match status" value="1"/>
</dbReference>